<dbReference type="Proteomes" id="UP001263371">
    <property type="component" value="Unassembled WGS sequence"/>
</dbReference>
<sequence length="235" mass="25684">MSTDSYERHTQLLPASAVLAPISLLPLVTFRADDAADLIRSIGSLVALGGVHLIVMRVVRDRGNAIQQRLWASWGGNTTVRMMRWSAGSAADMRLLRARVEERTGIKLPSPRAEQRDAVAADAVYERAAGLLREATRDHERYPRVWSELKHYGAARYMLGLRPAALVIAASVAVLSAGLLWLSIAGTWQTGCWPFLVAGLFAFVAGLLWAAVVTPEYVRTASERYSDALLRSAGN</sequence>
<evidence type="ECO:0000256" key="1">
    <source>
        <dbReference type="SAM" id="Phobius"/>
    </source>
</evidence>
<feature type="transmembrane region" description="Helical" evidence="1">
    <location>
        <begin position="38"/>
        <end position="59"/>
    </location>
</feature>
<feature type="transmembrane region" description="Helical" evidence="1">
    <location>
        <begin position="159"/>
        <end position="181"/>
    </location>
</feature>
<evidence type="ECO:0008006" key="4">
    <source>
        <dbReference type="Google" id="ProtNLM"/>
    </source>
</evidence>
<accession>A0ABU3T692</accession>
<evidence type="ECO:0000313" key="2">
    <source>
        <dbReference type="EMBL" id="MDU0366890.1"/>
    </source>
</evidence>
<feature type="transmembrane region" description="Helical" evidence="1">
    <location>
        <begin position="12"/>
        <end position="32"/>
    </location>
</feature>
<keyword evidence="1" id="KW-0812">Transmembrane</keyword>
<comment type="caution">
    <text evidence="2">The sequence shown here is derived from an EMBL/GenBank/DDBJ whole genome shotgun (WGS) entry which is preliminary data.</text>
</comment>
<organism evidence="2 3">
    <name type="scientific">Microbacterium galbum</name>
    <dbReference type="NCBI Taxonomy" id="3075994"/>
    <lineage>
        <taxon>Bacteria</taxon>
        <taxon>Bacillati</taxon>
        <taxon>Actinomycetota</taxon>
        <taxon>Actinomycetes</taxon>
        <taxon>Micrococcales</taxon>
        <taxon>Microbacteriaceae</taxon>
        <taxon>Microbacterium</taxon>
    </lineage>
</organism>
<keyword evidence="1" id="KW-1133">Transmembrane helix</keyword>
<gene>
    <name evidence="2" type="ORF">RWH45_06655</name>
</gene>
<name>A0ABU3T692_9MICO</name>
<proteinExistence type="predicted"/>
<reference evidence="2 3" key="1">
    <citation type="submission" date="2023-09" db="EMBL/GenBank/DDBJ databases">
        <title>Microbacterium fusihabitans sp. nov., Microbacterium phycihabitans sp. nov., and Microbacterium cervinum sp. nov., isolated from dried seaweeds of beach.</title>
        <authorList>
            <person name="Lee S.D."/>
        </authorList>
    </citation>
    <scope>NUCLEOTIDE SEQUENCE [LARGE SCALE GENOMIC DNA]</scope>
    <source>
        <strain evidence="2 3">KSW4-17</strain>
    </source>
</reference>
<evidence type="ECO:0000313" key="3">
    <source>
        <dbReference type="Proteomes" id="UP001263371"/>
    </source>
</evidence>
<protein>
    <recommendedName>
        <fullName evidence="4">DUF2207 domain-containing protein</fullName>
    </recommendedName>
</protein>
<dbReference type="RefSeq" id="WP_315994096.1">
    <property type="nucleotide sequence ID" value="NZ_JAWDIS010000001.1"/>
</dbReference>
<keyword evidence="3" id="KW-1185">Reference proteome</keyword>
<feature type="transmembrane region" description="Helical" evidence="1">
    <location>
        <begin position="193"/>
        <end position="214"/>
    </location>
</feature>
<keyword evidence="1" id="KW-0472">Membrane</keyword>
<dbReference type="EMBL" id="JAWDIS010000001">
    <property type="protein sequence ID" value="MDU0366890.1"/>
    <property type="molecule type" value="Genomic_DNA"/>
</dbReference>